<dbReference type="GO" id="GO:0016787">
    <property type="term" value="F:hydrolase activity"/>
    <property type="evidence" value="ECO:0007669"/>
    <property type="project" value="UniProtKB-KW"/>
</dbReference>
<dbReference type="Proteomes" id="UP000595375">
    <property type="component" value="Chromosome"/>
</dbReference>
<accession>A0ABX7CC17</accession>
<dbReference type="PANTHER" id="PTHR43540:SF6">
    <property type="entry name" value="ISOCHORISMATASE-LIKE DOMAIN-CONTAINING PROTEIN"/>
    <property type="match status" value="1"/>
</dbReference>
<dbReference type="PANTHER" id="PTHR43540">
    <property type="entry name" value="PEROXYUREIDOACRYLATE/UREIDOACRYLATE AMIDOHYDROLASE-RELATED"/>
    <property type="match status" value="1"/>
</dbReference>
<organism evidence="3 4">
    <name type="scientific">Fusobacterium canifelinum</name>
    <dbReference type="NCBI Taxonomy" id="285729"/>
    <lineage>
        <taxon>Bacteria</taxon>
        <taxon>Fusobacteriati</taxon>
        <taxon>Fusobacteriota</taxon>
        <taxon>Fusobacteriia</taxon>
        <taxon>Fusobacteriales</taxon>
        <taxon>Fusobacteriaceae</taxon>
        <taxon>Fusobacterium</taxon>
    </lineage>
</organism>
<dbReference type="InterPro" id="IPR050272">
    <property type="entry name" value="Isochorismatase-like_hydrls"/>
</dbReference>
<proteinExistence type="predicted"/>
<dbReference type="CDD" id="cd00431">
    <property type="entry name" value="cysteine_hydrolases"/>
    <property type="match status" value="1"/>
</dbReference>
<keyword evidence="4" id="KW-1185">Reference proteome</keyword>
<evidence type="ECO:0000313" key="3">
    <source>
        <dbReference type="EMBL" id="QQS87056.1"/>
    </source>
</evidence>
<dbReference type="Gene3D" id="3.40.50.850">
    <property type="entry name" value="Isochorismatase-like"/>
    <property type="match status" value="1"/>
</dbReference>
<protein>
    <submittedName>
        <fullName evidence="3">Cysteine hydrolase</fullName>
    </submittedName>
</protein>
<dbReference type="InterPro" id="IPR000868">
    <property type="entry name" value="Isochorismatase-like_dom"/>
</dbReference>
<gene>
    <name evidence="3" type="ORF">I6I83_08365</name>
</gene>
<dbReference type="InterPro" id="IPR036380">
    <property type="entry name" value="Isochorismatase-like_sf"/>
</dbReference>
<feature type="domain" description="Isochorismatase-like" evidence="2">
    <location>
        <begin position="4"/>
        <end position="156"/>
    </location>
</feature>
<dbReference type="EMBL" id="CP068114">
    <property type="protein sequence ID" value="QQS87056.1"/>
    <property type="molecule type" value="Genomic_DNA"/>
</dbReference>
<dbReference type="Pfam" id="PF00857">
    <property type="entry name" value="Isochorismatase"/>
    <property type="match status" value="1"/>
</dbReference>
<keyword evidence="1 3" id="KW-0378">Hydrolase</keyword>
<reference evidence="3 4" key="1">
    <citation type="submission" date="2021-01" db="EMBL/GenBank/DDBJ databases">
        <title>FDA dAtabase for Regulatory Grade micrObial Sequences (FDA-ARGOS): Supporting development and validation of Infectious Disease Dx tests.</title>
        <authorList>
            <person name="Sproer C."/>
            <person name="Gronow S."/>
            <person name="Severitt S."/>
            <person name="Schroder I."/>
            <person name="Tallon L."/>
            <person name="Sadzewicz L."/>
            <person name="Zhao X."/>
            <person name="Boylan J."/>
            <person name="Ott S."/>
            <person name="Bowen H."/>
            <person name="Vavikolanu K."/>
            <person name="Mehta A."/>
            <person name="Aluvathingal J."/>
            <person name="Nadendla S."/>
            <person name="Lowell S."/>
            <person name="Myers T."/>
            <person name="Yan Y."/>
            <person name="Sichtig H."/>
        </authorList>
    </citation>
    <scope>NUCLEOTIDE SEQUENCE [LARGE SCALE GENOMIC DNA]</scope>
    <source>
        <strain evidence="3 4">FDAARGOS_1126</strain>
    </source>
</reference>
<dbReference type="SUPFAM" id="SSF52499">
    <property type="entry name" value="Isochorismatase-like hydrolases"/>
    <property type="match status" value="1"/>
</dbReference>
<evidence type="ECO:0000313" key="4">
    <source>
        <dbReference type="Proteomes" id="UP000595375"/>
    </source>
</evidence>
<name>A0ABX7CC17_9FUSO</name>
<evidence type="ECO:0000259" key="2">
    <source>
        <dbReference type="Pfam" id="PF00857"/>
    </source>
</evidence>
<evidence type="ECO:0000256" key="1">
    <source>
        <dbReference type="ARBA" id="ARBA00022801"/>
    </source>
</evidence>
<dbReference type="RefSeq" id="WP_201626459.1">
    <property type="nucleotide sequence ID" value="NZ_CP068114.1"/>
</dbReference>
<sequence>MKKTALIVIDIQNDITKNYKDIIDNINKAIDIAKVNKWHVVYIKHNDLTPSAKYFKPETKGAELVPDLNVISNNIFIKSKGNALKSKEFKSFIDTNEITEFYITGADATECVKSTCYNMTKSGYIVHVISDGITSYNKAKIPEMIEYYLKKGCDIIKLNELKEI</sequence>